<keyword evidence="2" id="KW-1185">Reference proteome</keyword>
<proteinExistence type="predicted"/>
<dbReference type="InterPro" id="IPR007362">
    <property type="entry name" value="DUF429"/>
</dbReference>
<evidence type="ECO:0008006" key="3">
    <source>
        <dbReference type="Google" id="ProtNLM"/>
    </source>
</evidence>
<dbReference type="Pfam" id="PF04250">
    <property type="entry name" value="DUF429"/>
    <property type="match status" value="1"/>
</dbReference>
<sequence length="236" mass="25011">MGVQPSRGGGETDVLGIDACGKQGWVGIRLTGGAYAESLVAVSLAALIERAGAVDTIGVDMPLGLVEKGWRAADLAARSLLGTRRSSVFLIAPRLAWQEPDYAAAAHRCQELTGNRLSRQAWALAPKLLEARACWLADERVHEVHPEVSFCALAGGVPAPYAKKTWRGQNMRRALLAEAGVVLPDGLGEADQIAADDVLDAAAAAWSAHRIALGIAERVPPRPEPDAAGRLIEIRY</sequence>
<dbReference type="EMBL" id="PENI01000022">
    <property type="protein sequence ID" value="RMB82456.1"/>
    <property type="molecule type" value="Genomic_DNA"/>
</dbReference>
<dbReference type="Proteomes" id="UP000270471">
    <property type="component" value="Unassembled WGS sequence"/>
</dbReference>
<name>A0A3M0IKD1_9ACTN</name>
<gene>
    <name evidence="1" type="ORF">CTZ28_28815</name>
</gene>
<protein>
    <recommendedName>
        <fullName evidence="3">DUF429 domain-containing protein</fullName>
    </recommendedName>
</protein>
<comment type="caution">
    <text evidence="1">The sequence shown here is derived from an EMBL/GenBank/DDBJ whole genome shotgun (WGS) entry which is preliminary data.</text>
</comment>
<evidence type="ECO:0000313" key="1">
    <source>
        <dbReference type="EMBL" id="RMB82456.1"/>
    </source>
</evidence>
<accession>A0A3M0IKD1</accession>
<dbReference type="AlphaFoldDB" id="A0A3M0IKD1"/>
<dbReference type="RefSeq" id="WP_121892675.1">
    <property type="nucleotide sequence ID" value="NZ_PENI01000022.1"/>
</dbReference>
<dbReference type="OrthoDB" id="9811476at2"/>
<reference evidence="1 2" key="1">
    <citation type="submission" date="2017-11" db="EMBL/GenBank/DDBJ databases">
        <title>Draft genome of actinobacteria isolated from guarana (Paullinia cupana (Mart.) Ducke.</title>
        <authorList>
            <person name="Siqueira K.A."/>
            <person name="Liotti R.G."/>
            <person name="Mendes T.A.O."/>
            <person name="Soares M.A."/>
        </authorList>
    </citation>
    <scope>NUCLEOTIDE SEQUENCE [LARGE SCALE GENOMIC DNA]</scope>
    <source>
        <strain evidence="1 2">193</strain>
    </source>
</reference>
<organism evidence="1 2">
    <name type="scientific">Streptomyces shenzhenensis</name>
    <dbReference type="NCBI Taxonomy" id="943815"/>
    <lineage>
        <taxon>Bacteria</taxon>
        <taxon>Bacillati</taxon>
        <taxon>Actinomycetota</taxon>
        <taxon>Actinomycetes</taxon>
        <taxon>Kitasatosporales</taxon>
        <taxon>Streptomycetaceae</taxon>
        <taxon>Streptomyces</taxon>
    </lineage>
</organism>
<evidence type="ECO:0000313" key="2">
    <source>
        <dbReference type="Proteomes" id="UP000270471"/>
    </source>
</evidence>